<keyword evidence="13" id="KW-1185">Reference proteome</keyword>
<evidence type="ECO:0000313" key="13">
    <source>
        <dbReference type="Proteomes" id="UP001295444"/>
    </source>
</evidence>
<evidence type="ECO:0000256" key="3">
    <source>
        <dbReference type="ARBA" id="ARBA00022448"/>
    </source>
</evidence>
<dbReference type="GO" id="GO:0015252">
    <property type="term" value="F:proton channel activity"/>
    <property type="evidence" value="ECO:0007669"/>
    <property type="project" value="InterPro"/>
</dbReference>
<evidence type="ECO:0000256" key="5">
    <source>
        <dbReference type="ARBA" id="ARBA00022692"/>
    </source>
</evidence>
<dbReference type="PANTHER" id="PTHR21522">
    <property type="entry name" value="PROTON CHANNEL OTOP"/>
    <property type="match status" value="1"/>
</dbReference>
<keyword evidence="5 11" id="KW-0812">Transmembrane</keyword>
<sequence>MITRETYSASVDSSGMHSFCVDDVTTKTTCSQDSLYSSNSSRSLKNEGERWLRFTNPRTTSLLSLLYLALLTFFGSAVLLAEMRHHSQQTQNVHGSLTVLMLTSSAWMLWFGWKSAKNKKIKMYQDHQAGASWLKGGLCLFALATLVLDCLTLGYYHELQQCTSVLVTSFPIVQAVFTVIQVSLLSFYAKVCIQEKQTFNRTQIITPLPITYTPSPIKYTPSPIKYTPSPITYTPSPITYTPSPITYTPSPIKYTPSPITYTP</sequence>
<proteinExistence type="inferred from homology"/>
<evidence type="ECO:0000256" key="8">
    <source>
        <dbReference type="ARBA" id="ARBA00023065"/>
    </source>
</evidence>
<evidence type="ECO:0000256" key="10">
    <source>
        <dbReference type="ARBA" id="ARBA00023303"/>
    </source>
</evidence>
<keyword evidence="9 11" id="KW-0472">Membrane</keyword>
<keyword evidence="8" id="KW-0406">Ion transport</keyword>
<evidence type="ECO:0000256" key="11">
    <source>
        <dbReference type="SAM" id="Phobius"/>
    </source>
</evidence>
<comment type="similarity">
    <text evidence="2">Belongs to the otopetrin family.</text>
</comment>
<accession>A0AAD1WTT7</accession>
<evidence type="ECO:0000313" key="12">
    <source>
        <dbReference type="EMBL" id="CAH2322909.1"/>
    </source>
</evidence>
<evidence type="ECO:0000256" key="7">
    <source>
        <dbReference type="ARBA" id="ARBA00022989"/>
    </source>
</evidence>
<dbReference type="InterPro" id="IPR004878">
    <property type="entry name" value="Otopetrin"/>
</dbReference>
<keyword evidence="7 11" id="KW-1133">Transmembrane helix</keyword>
<dbReference type="EMBL" id="OW240922">
    <property type="protein sequence ID" value="CAH2322909.1"/>
    <property type="molecule type" value="Genomic_DNA"/>
</dbReference>
<evidence type="ECO:0000256" key="6">
    <source>
        <dbReference type="ARBA" id="ARBA00022781"/>
    </source>
</evidence>
<evidence type="ECO:0000256" key="9">
    <source>
        <dbReference type="ARBA" id="ARBA00023136"/>
    </source>
</evidence>
<keyword evidence="10" id="KW-0407">Ion channel</keyword>
<evidence type="ECO:0000256" key="2">
    <source>
        <dbReference type="ARBA" id="ARBA00006513"/>
    </source>
</evidence>
<feature type="transmembrane region" description="Helical" evidence="11">
    <location>
        <begin position="93"/>
        <end position="113"/>
    </location>
</feature>
<dbReference type="Proteomes" id="UP001295444">
    <property type="component" value="Chromosome 11"/>
</dbReference>
<name>A0AAD1WTT7_PELCU</name>
<gene>
    <name evidence="12" type="ORF">PECUL_23A051200</name>
</gene>
<dbReference type="GO" id="GO:0005886">
    <property type="term" value="C:plasma membrane"/>
    <property type="evidence" value="ECO:0007669"/>
    <property type="project" value="UniProtKB-SubCell"/>
</dbReference>
<evidence type="ECO:0000256" key="1">
    <source>
        <dbReference type="ARBA" id="ARBA00004651"/>
    </source>
</evidence>
<protein>
    <submittedName>
        <fullName evidence="12">Proton channel OTOP2-like</fullName>
    </submittedName>
</protein>
<feature type="transmembrane region" description="Helical" evidence="11">
    <location>
        <begin position="62"/>
        <end position="81"/>
    </location>
</feature>
<keyword evidence="6" id="KW-0375">Hydrogen ion transport</keyword>
<dbReference type="AlphaFoldDB" id="A0AAD1WTT7"/>
<feature type="transmembrane region" description="Helical" evidence="11">
    <location>
        <begin position="168"/>
        <end position="189"/>
    </location>
</feature>
<evidence type="ECO:0000256" key="4">
    <source>
        <dbReference type="ARBA" id="ARBA00022475"/>
    </source>
</evidence>
<dbReference type="PANTHER" id="PTHR21522:SF63">
    <property type="entry name" value="OTOPETRIN 1"/>
    <property type="match status" value="1"/>
</dbReference>
<dbReference type="Pfam" id="PF03189">
    <property type="entry name" value="Otopetrin"/>
    <property type="match status" value="1"/>
</dbReference>
<comment type="subcellular location">
    <subcellularLocation>
        <location evidence="1">Cell membrane</location>
        <topology evidence="1">Multi-pass membrane protein</topology>
    </subcellularLocation>
</comment>
<organism evidence="12 13">
    <name type="scientific">Pelobates cultripes</name>
    <name type="common">Western spadefoot toad</name>
    <dbReference type="NCBI Taxonomy" id="61616"/>
    <lineage>
        <taxon>Eukaryota</taxon>
        <taxon>Metazoa</taxon>
        <taxon>Chordata</taxon>
        <taxon>Craniata</taxon>
        <taxon>Vertebrata</taxon>
        <taxon>Euteleostomi</taxon>
        <taxon>Amphibia</taxon>
        <taxon>Batrachia</taxon>
        <taxon>Anura</taxon>
        <taxon>Pelobatoidea</taxon>
        <taxon>Pelobatidae</taxon>
        <taxon>Pelobates</taxon>
    </lineage>
</organism>
<keyword evidence="4" id="KW-1003">Cell membrane</keyword>
<keyword evidence="3" id="KW-0813">Transport</keyword>
<reference evidence="12" key="1">
    <citation type="submission" date="2022-03" db="EMBL/GenBank/DDBJ databases">
        <authorList>
            <person name="Alioto T."/>
            <person name="Alioto T."/>
            <person name="Gomez Garrido J."/>
        </authorList>
    </citation>
    <scope>NUCLEOTIDE SEQUENCE</scope>
</reference>
<feature type="transmembrane region" description="Helical" evidence="11">
    <location>
        <begin position="133"/>
        <end position="156"/>
    </location>
</feature>